<dbReference type="InterPro" id="IPR036691">
    <property type="entry name" value="Endo/exonu/phosph_ase_sf"/>
</dbReference>
<name>A0A9Q1QQN9_9CARY</name>
<comment type="caution">
    <text evidence="1">The sequence shown here is derived from an EMBL/GenBank/DDBJ whole genome shotgun (WGS) entry which is preliminary data.</text>
</comment>
<evidence type="ECO:0000313" key="1">
    <source>
        <dbReference type="EMBL" id="KAJ8450987.1"/>
    </source>
</evidence>
<dbReference type="OrthoDB" id="1938246at2759"/>
<proteinExistence type="predicted"/>
<reference evidence="1" key="1">
    <citation type="submission" date="2022-04" db="EMBL/GenBank/DDBJ databases">
        <title>Carnegiea gigantea Genome sequencing and assembly v2.</title>
        <authorList>
            <person name="Copetti D."/>
            <person name="Sanderson M.J."/>
            <person name="Burquez A."/>
            <person name="Wojciechowski M.F."/>
        </authorList>
    </citation>
    <scope>NUCLEOTIDE SEQUENCE</scope>
    <source>
        <strain evidence="1">SGP5-SGP5p</strain>
        <tissue evidence="1">Aerial part</tissue>
    </source>
</reference>
<dbReference type="EMBL" id="JAKOGI010000012">
    <property type="protein sequence ID" value="KAJ8450987.1"/>
    <property type="molecule type" value="Genomic_DNA"/>
</dbReference>
<dbReference type="PANTHER" id="PTHR33710:SF64">
    <property type="entry name" value="ENDONUCLEASE_EXONUCLEASE_PHOSPHATASE DOMAIN-CONTAINING PROTEIN"/>
    <property type="match status" value="1"/>
</dbReference>
<dbReference type="Proteomes" id="UP001153076">
    <property type="component" value="Unassembled WGS sequence"/>
</dbReference>
<protein>
    <recommendedName>
        <fullName evidence="3">Reverse transcriptase</fullName>
    </recommendedName>
</protein>
<keyword evidence="2" id="KW-1185">Reference proteome</keyword>
<evidence type="ECO:0000313" key="2">
    <source>
        <dbReference type="Proteomes" id="UP001153076"/>
    </source>
</evidence>
<organism evidence="1 2">
    <name type="scientific">Carnegiea gigantea</name>
    <dbReference type="NCBI Taxonomy" id="171969"/>
    <lineage>
        <taxon>Eukaryota</taxon>
        <taxon>Viridiplantae</taxon>
        <taxon>Streptophyta</taxon>
        <taxon>Embryophyta</taxon>
        <taxon>Tracheophyta</taxon>
        <taxon>Spermatophyta</taxon>
        <taxon>Magnoliopsida</taxon>
        <taxon>eudicotyledons</taxon>
        <taxon>Gunneridae</taxon>
        <taxon>Pentapetalae</taxon>
        <taxon>Caryophyllales</taxon>
        <taxon>Cactineae</taxon>
        <taxon>Cactaceae</taxon>
        <taxon>Cactoideae</taxon>
        <taxon>Echinocereeae</taxon>
        <taxon>Carnegiea</taxon>
    </lineage>
</organism>
<dbReference type="AlphaFoldDB" id="A0A9Q1QQN9"/>
<dbReference type="Gene3D" id="3.60.10.10">
    <property type="entry name" value="Endonuclease/exonuclease/phosphatase"/>
    <property type="match status" value="1"/>
</dbReference>
<dbReference type="SUPFAM" id="SSF56219">
    <property type="entry name" value="DNase I-like"/>
    <property type="match status" value="1"/>
</dbReference>
<gene>
    <name evidence="1" type="ORF">Cgig2_032612</name>
</gene>
<dbReference type="PANTHER" id="PTHR33710">
    <property type="entry name" value="BNAC02G09200D PROTEIN"/>
    <property type="match status" value="1"/>
</dbReference>
<evidence type="ECO:0008006" key="3">
    <source>
        <dbReference type="Google" id="ProtNLM"/>
    </source>
</evidence>
<accession>A0A9Q1QQN9</accession>
<sequence>MKAASFSHPWLLAGDFNKTRSLNKRDHGGPDMVRGLSPSTKKSARLDRALCNMEWRARFPEGGVKHLVRNQSNHAPILILMAGFSQLMKDVKLFKFQATWLLHSGFEELIRRSWMSTTHLNFVLDELANKLSHWNKEVFGNLFRRKRSTNMERKPHLVAWATVMRPSGEEGLGIRAMRDLNSASMANLGWRLIHEPESLWAGILRHKYCKGRMEVQAFESGPMPSNGWKDISESKLILHKGLTHSIGDGK</sequence>